<evidence type="ECO:0000256" key="2">
    <source>
        <dbReference type="ARBA" id="ARBA00023015"/>
    </source>
</evidence>
<reference evidence="9" key="1">
    <citation type="journal article" date="2013" name="PLoS ONE">
        <title>Combining Phylogenetic and Syntenic Analyses for Understanding the Evolution of TCP ECE Genes in Eudicots.</title>
        <authorList>
            <person name="Citerne H.L."/>
            <person name="Le Guilloux M."/>
            <person name="Sannier J."/>
            <person name="Nadot S."/>
            <person name="Damerval C."/>
        </authorList>
    </citation>
    <scope>NUCLEOTIDE SEQUENCE</scope>
</reference>
<dbReference type="Pfam" id="PF03634">
    <property type="entry name" value="TCP"/>
    <property type="match status" value="1"/>
</dbReference>
<feature type="domain" description="TCP" evidence="7">
    <location>
        <begin position="10"/>
        <end position="68"/>
    </location>
</feature>
<feature type="region of interest" description="Disordered" evidence="6">
    <location>
        <begin position="99"/>
        <end position="191"/>
    </location>
</feature>
<dbReference type="GO" id="GO:0043565">
    <property type="term" value="F:sequence-specific DNA binding"/>
    <property type="evidence" value="ECO:0007669"/>
    <property type="project" value="TreeGrafter"/>
</dbReference>
<evidence type="ECO:0000256" key="4">
    <source>
        <dbReference type="ARBA" id="ARBA00023163"/>
    </source>
</evidence>
<feature type="compositionally biased region" description="Basic residues" evidence="6">
    <location>
        <begin position="1"/>
        <end position="16"/>
    </location>
</feature>
<proteinExistence type="predicted"/>
<dbReference type="EMBL" id="HQ599292">
    <property type="protein sequence ID" value="AEJ73206.1"/>
    <property type="molecule type" value="Genomic_DNA"/>
</dbReference>
<dbReference type="PROSITE" id="PS51370">
    <property type="entry name" value="R"/>
    <property type="match status" value="1"/>
</dbReference>
<evidence type="ECO:0000256" key="6">
    <source>
        <dbReference type="SAM" id="MobiDB-lite"/>
    </source>
</evidence>
<dbReference type="PANTHER" id="PTHR31072:SF93">
    <property type="entry name" value="TRANSCRIPTION FACTOR TCP24"/>
    <property type="match status" value="1"/>
</dbReference>
<accession>G0Y2M6</accession>
<keyword evidence="4" id="KW-0804">Transcription</keyword>
<feature type="non-terminal residue" evidence="9">
    <location>
        <position position="260"/>
    </location>
</feature>
<evidence type="ECO:0000259" key="7">
    <source>
        <dbReference type="PROSITE" id="PS51369"/>
    </source>
</evidence>
<feature type="non-terminal residue" evidence="9">
    <location>
        <position position="1"/>
    </location>
</feature>
<feature type="compositionally biased region" description="Basic and acidic residues" evidence="6">
    <location>
        <begin position="120"/>
        <end position="141"/>
    </location>
</feature>
<keyword evidence="3" id="KW-0238">DNA-binding</keyword>
<evidence type="ECO:0000256" key="1">
    <source>
        <dbReference type="ARBA" id="ARBA00004123"/>
    </source>
</evidence>
<comment type="subcellular location">
    <subcellularLocation>
        <location evidence="1">Nucleus</location>
    </subcellularLocation>
</comment>
<evidence type="ECO:0000259" key="8">
    <source>
        <dbReference type="PROSITE" id="PS51370"/>
    </source>
</evidence>
<keyword evidence="2" id="KW-0805">Transcription regulation</keyword>
<feature type="region of interest" description="Disordered" evidence="6">
    <location>
        <begin position="1"/>
        <end position="23"/>
    </location>
</feature>
<dbReference type="GO" id="GO:0003700">
    <property type="term" value="F:DNA-binding transcription factor activity"/>
    <property type="evidence" value="ECO:0007669"/>
    <property type="project" value="InterPro"/>
</dbReference>
<dbReference type="AlphaFoldDB" id="G0Y2M6"/>
<feature type="compositionally biased region" description="Polar residues" evidence="6">
    <location>
        <begin position="165"/>
        <end position="190"/>
    </location>
</feature>
<dbReference type="InterPro" id="IPR017887">
    <property type="entry name" value="TF_TCP_subgr"/>
</dbReference>
<dbReference type="GO" id="GO:2000032">
    <property type="term" value="P:regulation of secondary shoot formation"/>
    <property type="evidence" value="ECO:0007669"/>
    <property type="project" value="TreeGrafter"/>
</dbReference>
<dbReference type="InterPro" id="IPR017888">
    <property type="entry name" value="CYC/TB1_R_domain"/>
</dbReference>
<evidence type="ECO:0000256" key="5">
    <source>
        <dbReference type="ARBA" id="ARBA00023242"/>
    </source>
</evidence>
<sequence>MKIPRKRSGKKDRHSKIVTAQGTRDRRMRLSLDIARRFFNLQDMLGFDKASSTIEWLLNKSKSAIKDLCRSFPSVHHHTEEHGDTGRSLEDLIIMSKKEKKKKKIVEDDDSSRTSQSSMAREESRTMARARARERTLEKMRSGKVHKPNPIKPSSFQEQEEPLVENSTPSSSTATYPKSDQGNNNISNFDENWGVGSITALQSAYGAMDTMHHHISAPSGYVPAGSTIFSTTSSDPRLQPQFADIQLYAKPWELFINPSL</sequence>
<dbReference type="GO" id="GO:0005634">
    <property type="term" value="C:nucleus"/>
    <property type="evidence" value="ECO:0007669"/>
    <property type="project" value="UniProtKB-SubCell"/>
</dbReference>
<dbReference type="InterPro" id="IPR005333">
    <property type="entry name" value="Transcription_factor_TCP"/>
</dbReference>
<protein>
    <submittedName>
        <fullName evidence="9">CYC-like protein</fullName>
    </submittedName>
</protein>
<evidence type="ECO:0000256" key="3">
    <source>
        <dbReference type="ARBA" id="ARBA00023125"/>
    </source>
</evidence>
<name>G0Y2M6_9MAGN</name>
<evidence type="ECO:0000313" key="9">
    <source>
        <dbReference type="EMBL" id="AEJ73206.1"/>
    </source>
</evidence>
<organism evidence="9">
    <name type="scientific">Epimedium alpinum</name>
    <dbReference type="NCBI Taxonomy" id="168835"/>
    <lineage>
        <taxon>Eukaryota</taxon>
        <taxon>Viridiplantae</taxon>
        <taxon>Streptophyta</taxon>
        <taxon>Embryophyta</taxon>
        <taxon>Tracheophyta</taxon>
        <taxon>Spermatophyta</taxon>
        <taxon>Magnoliopsida</taxon>
        <taxon>Ranunculales</taxon>
        <taxon>Berberidaceae</taxon>
        <taxon>Podophylloideae</taxon>
        <taxon>Epimedieae</taxon>
        <taxon>Epimedium</taxon>
    </lineage>
</organism>
<dbReference type="PANTHER" id="PTHR31072">
    <property type="entry name" value="TRANSCRIPTION FACTOR TCP4-RELATED"/>
    <property type="match status" value="1"/>
</dbReference>
<dbReference type="PROSITE" id="PS51369">
    <property type="entry name" value="TCP"/>
    <property type="match status" value="1"/>
</dbReference>
<keyword evidence="5" id="KW-0539">Nucleus</keyword>
<feature type="domain" description="R" evidence="8">
    <location>
        <begin position="122"/>
        <end position="139"/>
    </location>
</feature>